<evidence type="ECO:0000256" key="2">
    <source>
        <dbReference type="ARBA" id="ARBA00022723"/>
    </source>
</evidence>
<evidence type="ECO:0000256" key="3">
    <source>
        <dbReference type="ARBA" id="ARBA00023004"/>
    </source>
</evidence>
<dbReference type="Pfam" id="PF21419">
    <property type="entry name" value="RoxA-like_Cyt-c"/>
    <property type="match status" value="1"/>
</dbReference>
<dbReference type="GO" id="GO:0020037">
    <property type="term" value="F:heme binding"/>
    <property type="evidence" value="ECO:0007669"/>
    <property type="project" value="InterPro"/>
</dbReference>
<proteinExistence type="predicted"/>
<dbReference type="Gene3D" id="1.10.760.10">
    <property type="entry name" value="Cytochrome c-like domain"/>
    <property type="match status" value="1"/>
</dbReference>
<reference evidence="7 8" key="1">
    <citation type="journal article" date="2014" name="Int. J. Syst. Evol. Microbiol.">
        <title>Complete genome sequence of Corynebacterium casei LMG S-19264T (=DSM 44701T), isolated from a smear-ripened cheese.</title>
        <authorList>
            <consortium name="US DOE Joint Genome Institute (JGI-PGF)"/>
            <person name="Walter F."/>
            <person name="Albersmeier A."/>
            <person name="Kalinowski J."/>
            <person name="Ruckert C."/>
        </authorList>
    </citation>
    <scope>NUCLEOTIDE SEQUENCE [LARGE SCALE GENOMIC DNA]</scope>
    <source>
        <strain evidence="7 8">CGMCC 1.7286</strain>
    </source>
</reference>
<dbReference type="RefSeq" id="WP_229721778.1">
    <property type="nucleotide sequence ID" value="NZ_BMLT01000002.1"/>
</dbReference>
<keyword evidence="5" id="KW-0732">Signal</keyword>
<dbReference type="GO" id="GO:0009055">
    <property type="term" value="F:electron transfer activity"/>
    <property type="evidence" value="ECO:0007669"/>
    <property type="project" value="InterPro"/>
</dbReference>
<evidence type="ECO:0000259" key="6">
    <source>
        <dbReference type="PROSITE" id="PS51007"/>
    </source>
</evidence>
<dbReference type="PROSITE" id="PS51007">
    <property type="entry name" value="CYTC"/>
    <property type="match status" value="1"/>
</dbReference>
<sequence length="531" mass="57698">MILRRRSLGLGFAVLLSSAAGQAATGAVQLEQGWQQETRDEVHHLGFGSRVLPYAWLLALELADSSELLRSDASLARLGFIPSDSGPGNPDALPIGFSRTTDDQGEVWAGLTCAACHTGELRYGDQSLLIEGGQALIDYSGLELALTESLSATLADERKFARFLTRIQPADSGRLREQMEKRLDYLRQRQAMNRSDTPYGPGRLDAFGQIFNTVAVELLGIPENARPADAPVSFPFLWGAPHLDLVQWNGSAPNKAPGPLVQNVTTALAVYGSADLRSHSGAAGYPSSVELENLGALQAHFYGLEAPRWPQEVLGALDPAKRDRGEALYRDNCARCHALSERGQPHRELRATLVPLAEIGTDDRMARHFVDATAATGELEGRHKMVLAGERFGQQARTVDLVIHAAIGATLRHPLDAVRVTLEDYHAVYSATVSDSPEFYKARPLSGVWATAPFLHNGSVPTLYDLLLPPEQRPDRFRLGSRELDPHKVGVSGGDSLFDTRLAGNGNGGHRYGTGLGDEDRYALIEYLKSL</sequence>
<dbReference type="EMBL" id="BMLT01000002">
    <property type="protein sequence ID" value="GGO77458.1"/>
    <property type="molecule type" value="Genomic_DNA"/>
</dbReference>
<gene>
    <name evidence="7" type="ORF">GCM10011348_07040</name>
</gene>
<evidence type="ECO:0000313" key="8">
    <source>
        <dbReference type="Proteomes" id="UP000599578"/>
    </source>
</evidence>
<dbReference type="Proteomes" id="UP000599578">
    <property type="component" value="Unassembled WGS sequence"/>
</dbReference>
<organism evidence="7 8">
    <name type="scientific">Marinobacterium nitratireducens</name>
    <dbReference type="NCBI Taxonomy" id="518897"/>
    <lineage>
        <taxon>Bacteria</taxon>
        <taxon>Pseudomonadati</taxon>
        <taxon>Pseudomonadota</taxon>
        <taxon>Gammaproteobacteria</taxon>
        <taxon>Oceanospirillales</taxon>
        <taxon>Oceanospirillaceae</taxon>
        <taxon>Marinobacterium</taxon>
    </lineage>
</organism>
<dbReference type="SUPFAM" id="SSF46626">
    <property type="entry name" value="Cytochrome c"/>
    <property type="match status" value="1"/>
</dbReference>
<dbReference type="InterPro" id="IPR036909">
    <property type="entry name" value="Cyt_c-like_dom_sf"/>
</dbReference>
<name>A0A918DNT6_9GAMM</name>
<keyword evidence="3 4" id="KW-0408">Iron</keyword>
<dbReference type="GO" id="GO:0004130">
    <property type="term" value="F:cytochrome-c peroxidase activity"/>
    <property type="evidence" value="ECO:0007669"/>
    <property type="project" value="TreeGrafter"/>
</dbReference>
<evidence type="ECO:0000256" key="4">
    <source>
        <dbReference type="PROSITE-ProRule" id="PRU00433"/>
    </source>
</evidence>
<feature type="chain" id="PRO_5036769307" description="Cytochrome c domain-containing protein" evidence="5">
    <location>
        <begin position="24"/>
        <end position="531"/>
    </location>
</feature>
<comment type="caution">
    <text evidence="7">The sequence shown here is derived from an EMBL/GenBank/DDBJ whole genome shotgun (WGS) entry which is preliminary data.</text>
</comment>
<dbReference type="InterPro" id="IPR051395">
    <property type="entry name" value="Cytochrome_c_Peroxidase/MauG"/>
</dbReference>
<keyword evidence="2 4" id="KW-0479">Metal-binding</keyword>
<evidence type="ECO:0000313" key="7">
    <source>
        <dbReference type="EMBL" id="GGO77458.1"/>
    </source>
</evidence>
<dbReference type="PANTHER" id="PTHR30600">
    <property type="entry name" value="CYTOCHROME C PEROXIDASE-RELATED"/>
    <property type="match status" value="1"/>
</dbReference>
<dbReference type="InterPro" id="IPR047758">
    <property type="entry name" value="CytoC_perox"/>
</dbReference>
<feature type="domain" description="Cytochrome c" evidence="6">
    <location>
        <begin position="320"/>
        <end position="531"/>
    </location>
</feature>
<feature type="signal peptide" evidence="5">
    <location>
        <begin position="1"/>
        <end position="23"/>
    </location>
</feature>
<protein>
    <recommendedName>
        <fullName evidence="6">Cytochrome c domain-containing protein</fullName>
    </recommendedName>
</protein>
<keyword evidence="8" id="KW-1185">Reference proteome</keyword>
<evidence type="ECO:0000256" key="1">
    <source>
        <dbReference type="ARBA" id="ARBA00022617"/>
    </source>
</evidence>
<keyword evidence="1 4" id="KW-0349">Heme</keyword>
<dbReference type="InterPro" id="IPR009056">
    <property type="entry name" value="Cyt_c-like_dom"/>
</dbReference>
<evidence type="ECO:0000256" key="5">
    <source>
        <dbReference type="SAM" id="SignalP"/>
    </source>
</evidence>
<accession>A0A918DNT6</accession>
<dbReference type="PANTHER" id="PTHR30600:SF9">
    <property type="entry name" value="BLR7738 PROTEIN"/>
    <property type="match status" value="1"/>
</dbReference>
<dbReference type="AlphaFoldDB" id="A0A918DNT6"/>
<dbReference type="GO" id="GO:0046872">
    <property type="term" value="F:metal ion binding"/>
    <property type="evidence" value="ECO:0007669"/>
    <property type="project" value="UniProtKB-KW"/>
</dbReference>
<dbReference type="NCBIfam" id="NF040606">
    <property type="entry name" value="CytoC_perox"/>
    <property type="match status" value="1"/>
</dbReference>